<sequence length="235" mass="24894">MSSSKSHRQGSGSHKTSSGSKSSGSRSSGNKEYSSQSSESGPPGAQVRILVQPPNQIGMGDMVWPSVVAGARLYNMHPDEATYVFAMAVLVTPDEQVTGVHLGGNTAASGTVLPAEQSGRSGGSRSGGSSSSRSGGGSSSSSSGRSGYPSIFCHFAFTDLHVGDVGEYAIRIDVFIYKPSPTDPEEWITEFIAQDTTRSFAVYHERCAIERPTEDESRTLRRLRNSGERIPNTPA</sequence>
<name>A0AA39XU99_9PEZI</name>
<protein>
    <recommendedName>
        <fullName evidence="4">Velvet domain-containing protein</fullName>
    </recommendedName>
</protein>
<dbReference type="Proteomes" id="UP001174936">
    <property type="component" value="Unassembled WGS sequence"/>
</dbReference>
<gene>
    <name evidence="2" type="ORF">B0T16DRAFT_463217</name>
</gene>
<organism evidence="2 3">
    <name type="scientific">Cercophora newfieldiana</name>
    <dbReference type="NCBI Taxonomy" id="92897"/>
    <lineage>
        <taxon>Eukaryota</taxon>
        <taxon>Fungi</taxon>
        <taxon>Dikarya</taxon>
        <taxon>Ascomycota</taxon>
        <taxon>Pezizomycotina</taxon>
        <taxon>Sordariomycetes</taxon>
        <taxon>Sordariomycetidae</taxon>
        <taxon>Sordariales</taxon>
        <taxon>Lasiosphaeriaceae</taxon>
        <taxon>Cercophora</taxon>
    </lineage>
</organism>
<proteinExistence type="predicted"/>
<comment type="caution">
    <text evidence="2">The sequence shown here is derived from an EMBL/GenBank/DDBJ whole genome shotgun (WGS) entry which is preliminary data.</text>
</comment>
<accession>A0AA39XU99</accession>
<evidence type="ECO:0000313" key="2">
    <source>
        <dbReference type="EMBL" id="KAK0639552.1"/>
    </source>
</evidence>
<evidence type="ECO:0000313" key="3">
    <source>
        <dbReference type="Proteomes" id="UP001174936"/>
    </source>
</evidence>
<feature type="region of interest" description="Disordered" evidence="1">
    <location>
        <begin position="108"/>
        <end position="145"/>
    </location>
</feature>
<dbReference type="EMBL" id="JAULSV010000007">
    <property type="protein sequence ID" value="KAK0639552.1"/>
    <property type="molecule type" value="Genomic_DNA"/>
</dbReference>
<feature type="region of interest" description="Disordered" evidence="1">
    <location>
        <begin position="1"/>
        <end position="47"/>
    </location>
</feature>
<dbReference type="AlphaFoldDB" id="A0AA39XU99"/>
<keyword evidence="3" id="KW-1185">Reference proteome</keyword>
<feature type="compositionally biased region" description="Low complexity" evidence="1">
    <location>
        <begin position="9"/>
        <end position="35"/>
    </location>
</feature>
<reference evidence="2" key="1">
    <citation type="submission" date="2023-06" db="EMBL/GenBank/DDBJ databases">
        <title>Genome-scale phylogeny and comparative genomics of the fungal order Sordariales.</title>
        <authorList>
            <consortium name="Lawrence Berkeley National Laboratory"/>
            <person name="Hensen N."/>
            <person name="Bonometti L."/>
            <person name="Westerberg I."/>
            <person name="Brannstrom I.O."/>
            <person name="Guillou S."/>
            <person name="Cros-Aarteil S."/>
            <person name="Calhoun S."/>
            <person name="Haridas S."/>
            <person name="Kuo A."/>
            <person name="Mondo S."/>
            <person name="Pangilinan J."/>
            <person name="Riley R."/>
            <person name="Labutti K."/>
            <person name="Andreopoulos B."/>
            <person name="Lipzen A."/>
            <person name="Chen C."/>
            <person name="Yanf M."/>
            <person name="Daum C."/>
            <person name="Ng V."/>
            <person name="Clum A."/>
            <person name="Steindorff A."/>
            <person name="Ohm R."/>
            <person name="Martin F."/>
            <person name="Silar P."/>
            <person name="Natvig D."/>
            <person name="Lalanne C."/>
            <person name="Gautier V."/>
            <person name="Ament-Velasquez S.L."/>
            <person name="Kruys A."/>
            <person name="Hutchinson M.I."/>
            <person name="Powell A.J."/>
            <person name="Barry K."/>
            <person name="Miller A.N."/>
            <person name="Grigoriev I.V."/>
            <person name="Debuchy R."/>
            <person name="Gladieux P."/>
            <person name="Thoren M.H."/>
            <person name="Johannesson H."/>
        </authorList>
    </citation>
    <scope>NUCLEOTIDE SEQUENCE</scope>
    <source>
        <strain evidence="2">SMH2532-1</strain>
    </source>
</reference>
<feature type="region of interest" description="Disordered" evidence="1">
    <location>
        <begin position="213"/>
        <end position="235"/>
    </location>
</feature>
<feature type="compositionally biased region" description="Low complexity" evidence="1">
    <location>
        <begin position="127"/>
        <end position="145"/>
    </location>
</feature>
<evidence type="ECO:0000256" key="1">
    <source>
        <dbReference type="SAM" id="MobiDB-lite"/>
    </source>
</evidence>
<evidence type="ECO:0008006" key="4">
    <source>
        <dbReference type="Google" id="ProtNLM"/>
    </source>
</evidence>